<evidence type="ECO:0000313" key="3">
    <source>
        <dbReference type="Proteomes" id="UP000274097"/>
    </source>
</evidence>
<dbReference type="InParanoid" id="A0A3A9JHN9"/>
<dbReference type="EMBL" id="RAQU01000031">
    <property type="protein sequence ID" value="RKK04821.1"/>
    <property type="molecule type" value="Genomic_DNA"/>
</dbReference>
<accession>A0A3A9JHN9</accession>
<dbReference type="Proteomes" id="UP000278036">
    <property type="component" value="Unassembled WGS sequence"/>
</dbReference>
<organism evidence="1 4">
    <name type="scientific">Teichococcus wenyumeiae</name>
    <dbReference type="NCBI Taxonomy" id="2478470"/>
    <lineage>
        <taxon>Bacteria</taxon>
        <taxon>Pseudomonadati</taxon>
        <taxon>Pseudomonadota</taxon>
        <taxon>Alphaproteobacteria</taxon>
        <taxon>Acetobacterales</taxon>
        <taxon>Roseomonadaceae</taxon>
        <taxon>Roseomonas</taxon>
    </lineage>
</organism>
<keyword evidence="3" id="KW-1185">Reference proteome</keyword>
<gene>
    <name evidence="1" type="ORF">D6Z83_07555</name>
    <name evidence="2" type="ORF">EBE87_20280</name>
</gene>
<sequence>MSDNLQEAAARAAALSGYIILTADQAEAVRGPTAPGAALDPRPLQSGAWALPVRVLLDPAHEMHHALLGDLPVREVPEEEWLIEAEE</sequence>
<dbReference type="AlphaFoldDB" id="A0A3A9JHN9"/>
<proteinExistence type="predicted"/>
<name>A0A3A9JHN9_9PROT</name>
<dbReference type="RefSeq" id="WP_120637720.1">
    <property type="nucleotide sequence ID" value="NZ_RAQU01000031.1"/>
</dbReference>
<dbReference type="EMBL" id="RFLX01000019">
    <property type="protein sequence ID" value="RMI19489.1"/>
    <property type="molecule type" value="Genomic_DNA"/>
</dbReference>
<evidence type="ECO:0000313" key="4">
    <source>
        <dbReference type="Proteomes" id="UP000278036"/>
    </source>
</evidence>
<comment type="caution">
    <text evidence="1">The sequence shown here is derived from an EMBL/GenBank/DDBJ whole genome shotgun (WGS) entry which is preliminary data.</text>
</comment>
<evidence type="ECO:0000313" key="1">
    <source>
        <dbReference type="EMBL" id="RKK04821.1"/>
    </source>
</evidence>
<reference evidence="1 4" key="1">
    <citation type="submission" date="2018-09" db="EMBL/GenBank/DDBJ databases">
        <title>Roseomonas sp. nov., isolated from feces of Tibetan antelopes in the Qinghai-Tibet plateau, China.</title>
        <authorList>
            <person name="Tian Z."/>
        </authorList>
    </citation>
    <scope>NUCLEOTIDE SEQUENCE [LARGE SCALE GENOMIC DNA]</scope>
    <source>
        <strain evidence="2 3">Z23</strain>
        <strain evidence="1 4">Z24</strain>
    </source>
</reference>
<protein>
    <submittedName>
        <fullName evidence="1">Uncharacterized protein</fullName>
    </submittedName>
</protein>
<dbReference type="OrthoDB" id="9934634at2"/>
<evidence type="ECO:0000313" key="2">
    <source>
        <dbReference type="EMBL" id="RMI19489.1"/>
    </source>
</evidence>
<dbReference type="Proteomes" id="UP000274097">
    <property type="component" value="Unassembled WGS sequence"/>
</dbReference>